<evidence type="ECO:0000259" key="6">
    <source>
        <dbReference type="PROSITE" id="PS50110"/>
    </source>
</evidence>
<dbReference type="SMART" id="SM00342">
    <property type="entry name" value="HTH_ARAC"/>
    <property type="match status" value="1"/>
</dbReference>
<dbReference type="PANTHER" id="PTHR43280">
    <property type="entry name" value="ARAC-FAMILY TRANSCRIPTIONAL REGULATOR"/>
    <property type="match status" value="1"/>
</dbReference>
<dbReference type="SUPFAM" id="SSF46689">
    <property type="entry name" value="Homeodomain-like"/>
    <property type="match status" value="2"/>
</dbReference>
<sequence>MSSIKTIIVDDENRIRRRMERLVQSCGEEWQIIGMYSDGQEAFDAITNESIIFDLLITDVQMPEMDGLKLVNQLKKTNSFTSIIVSGYDDFSYLQTAMREGAINYLLKPVDKKQFIEQMEEVKNKIYQKWAEEHEWTEVQEKASQLEYAKQIQLLSEVTWNDELDLSLLDWTQQFPKGTYKLVYISVDQLAISANELDASENWDREIKALFQQHIENECGDSDIMYWWWRSGKLHYWLLLFNKESYDPNFDKKTIQCIYDCKDLIQRSTPYTVSISLGDMFEDLTLLTSIKDQLLSLKQYRIIHGGNKVFRIDLLKNLTDQQSKNVTSSIYKHVQQIISASEGKNEAETIKALQVFFQELETLKSPTLIEEAVHYLCLQIVNRWMEFDIFKETPDLLPEVLQLTKRAANFHQLKDSIKHWVLQQKEKLDIRKKQTSSDPIQRAKEWIHQNLGENITIKKIAEHVFMSPTYFSNFFKAQTGETILDYVTKCRLEKAKDLLGTTDLKIYDISTQLGYQDTKYFSRLFKQWYGQSPSQYRELHFKSS</sequence>
<dbReference type="Gene3D" id="1.10.10.60">
    <property type="entry name" value="Homeodomain-like"/>
    <property type="match status" value="2"/>
</dbReference>
<dbReference type="GO" id="GO:0003700">
    <property type="term" value="F:DNA-binding transcription factor activity"/>
    <property type="evidence" value="ECO:0007669"/>
    <property type="project" value="InterPro"/>
</dbReference>
<dbReference type="OrthoDB" id="342399at2"/>
<dbReference type="EMBL" id="LWSG01000045">
    <property type="protein sequence ID" value="OAS82570.1"/>
    <property type="molecule type" value="Genomic_DNA"/>
</dbReference>
<dbReference type="InterPro" id="IPR020449">
    <property type="entry name" value="Tscrpt_reg_AraC-type_HTH"/>
</dbReference>
<keyword evidence="8" id="KW-1185">Reference proteome</keyword>
<evidence type="ECO:0000256" key="1">
    <source>
        <dbReference type="ARBA" id="ARBA00023015"/>
    </source>
</evidence>
<evidence type="ECO:0000256" key="2">
    <source>
        <dbReference type="ARBA" id="ARBA00023125"/>
    </source>
</evidence>
<evidence type="ECO:0000256" key="4">
    <source>
        <dbReference type="PROSITE-ProRule" id="PRU00169"/>
    </source>
</evidence>
<dbReference type="Pfam" id="PF12833">
    <property type="entry name" value="HTH_18"/>
    <property type="match status" value="1"/>
</dbReference>
<dbReference type="PRINTS" id="PR00032">
    <property type="entry name" value="HTHARAC"/>
</dbReference>
<dbReference type="InterPro" id="IPR018062">
    <property type="entry name" value="HTH_AraC-typ_CS"/>
</dbReference>
<dbReference type="Pfam" id="PF00072">
    <property type="entry name" value="Response_reg"/>
    <property type="match status" value="1"/>
</dbReference>
<evidence type="ECO:0008006" key="9">
    <source>
        <dbReference type="Google" id="ProtNLM"/>
    </source>
</evidence>
<proteinExistence type="predicted"/>
<dbReference type="InterPro" id="IPR011006">
    <property type="entry name" value="CheY-like_superfamily"/>
</dbReference>
<dbReference type="SMART" id="SM00448">
    <property type="entry name" value="REC"/>
    <property type="match status" value="1"/>
</dbReference>
<dbReference type="PROSITE" id="PS01124">
    <property type="entry name" value="HTH_ARAC_FAMILY_2"/>
    <property type="match status" value="1"/>
</dbReference>
<protein>
    <recommendedName>
        <fullName evidence="9">Response regulator</fullName>
    </recommendedName>
</protein>
<dbReference type="InterPro" id="IPR009057">
    <property type="entry name" value="Homeodomain-like_sf"/>
</dbReference>
<name>A0A179SNL2_9BACI</name>
<keyword evidence="3" id="KW-0804">Transcription</keyword>
<keyword evidence="4" id="KW-0597">Phosphoprotein</keyword>
<dbReference type="InterPro" id="IPR001789">
    <property type="entry name" value="Sig_transdc_resp-reg_receiver"/>
</dbReference>
<gene>
    <name evidence="7" type="ORF">A6K24_13085</name>
</gene>
<feature type="modified residue" description="4-aspartylphosphate" evidence="4">
    <location>
        <position position="59"/>
    </location>
</feature>
<evidence type="ECO:0000313" key="8">
    <source>
        <dbReference type="Proteomes" id="UP000078534"/>
    </source>
</evidence>
<organism evidence="7 8">
    <name type="scientific">Metabacillus litoralis</name>
    <dbReference type="NCBI Taxonomy" id="152268"/>
    <lineage>
        <taxon>Bacteria</taxon>
        <taxon>Bacillati</taxon>
        <taxon>Bacillota</taxon>
        <taxon>Bacilli</taxon>
        <taxon>Bacillales</taxon>
        <taxon>Bacillaceae</taxon>
        <taxon>Metabacillus</taxon>
    </lineage>
</organism>
<dbReference type="GO" id="GO:0000160">
    <property type="term" value="P:phosphorelay signal transduction system"/>
    <property type="evidence" value="ECO:0007669"/>
    <property type="project" value="InterPro"/>
</dbReference>
<evidence type="ECO:0000313" key="7">
    <source>
        <dbReference type="EMBL" id="OAS82570.1"/>
    </source>
</evidence>
<reference evidence="8" key="1">
    <citation type="submission" date="2016-04" db="EMBL/GenBank/DDBJ databases">
        <authorList>
            <person name="Lyu Z."/>
            <person name="Lyu W."/>
        </authorList>
    </citation>
    <scope>NUCLEOTIDE SEQUENCE [LARGE SCALE GENOMIC DNA]</scope>
    <source>
        <strain evidence="8">C44</strain>
    </source>
</reference>
<dbReference type="AlphaFoldDB" id="A0A179SNL2"/>
<dbReference type="InterPro" id="IPR018060">
    <property type="entry name" value="HTH_AraC"/>
</dbReference>
<dbReference type="GO" id="GO:0043565">
    <property type="term" value="F:sequence-specific DNA binding"/>
    <property type="evidence" value="ECO:0007669"/>
    <property type="project" value="InterPro"/>
</dbReference>
<dbReference type="STRING" id="152268.A6K24_13085"/>
<dbReference type="SUPFAM" id="SSF52172">
    <property type="entry name" value="CheY-like"/>
    <property type="match status" value="1"/>
</dbReference>
<feature type="domain" description="HTH araC/xylS-type" evidence="5">
    <location>
        <begin position="441"/>
        <end position="539"/>
    </location>
</feature>
<dbReference type="CDD" id="cd17536">
    <property type="entry name" value="REC_YesN-like"/>
    <property type="match status" value="1"/>
</dbReference>
<dbReference type="Proteomes" id="UP000078534">
    <property type="component" value="Unassembled WGS sequence"/>
</dbReference>
<dbReference type="Gene3D" id="3.40.50.2300">
    <property type="match status" value="1"/>
</dbReference>
<comment type="caution">
    <text evidence="7">The sequence shown here is derived from an EMBL/GenBank/DDBJ whole genome shotgun (WGS) entry which is preliminary data.</text>
</comment>
<keyword evidence="1" id="KW-0805">Transcription regulation</keyword>
<dbReference type="PROSITE" id="PS00041">
    <property type="entry name" value="HTH_ARAC_FAMILY_1"/>
    <property type="match status" value="1"/>
</dbReference>
<evidence type="ECO:0000256" key="3">
    <source>
        <dbReference type="ARBA" id="ARBA00023163"/>
    </source>
</evidence>
<dbReference type="PANTHER" id="PTHR43280:SF28">
    <property type="entry name" value="HTH-TYPE TRANSCRIPTIONAL ACTIVATOR RHAS"/>
    <property type="match status" value="1"/>
</dbReference>
<feature type="domain" description="Response regulatory" evidence="6">
    <location>
        <begin position="5"/>
        <end position="123"/>
    </location>
</feature>
<evidence type="ECO:0000259" key="5">
    <source>
        <dbReference type="PROSITE" id="PS01124"/>
    </source>
</evidence>
<dbReference type="PROSITE" id="PS50110">
    <property type="entry name" value="RESPONSE_REGULATORY"/>
    <property type="match status" value="1"/>
</dbReference>
<dbReference type="RefSeq" id="WP_066340156.1">
    <property type="nucleotide sequence ID" value="NZ_LWSG01000045.1"/>
</dbReference>
<accession>A0A179SNL2</accession>
<keyword evidence="2" id="KW-0238">DNA-binding</keyword>